<evidence type="ECO:0000256" key="1">
    <source>
        <dbReference type="SAM" id="SignalP"/>
    </source>
</evidence>
<sequence length="94" mass="10328">MMVVAAARFLLVIGGTDLSHGLRSAFSLPWMECSRRNVREESGKKKHVRKRVEAHTRRVLCSRNVSCCGFSLSKSILSAAPRSGVVAVVEARDT</sequence>
<reference evidence="2" key="1">
    <citation type="submission" date="2018-01" db="EMBL/GenBank/DDBJ databases">
        <title>An insight into the sialome of Amazonian anophelines.</title>
        <authorList>
            <person name="Ribeiro J.M."/>
            <person name="Scarpassa V."/>
            <person name="Calvo E."/>
        </authorList>
    </citation>
    <scope>NUCLEOTIDE SEQUENCE</scope>
</reference>
<feature type="signal peptide" evidence="1">
    <location>
        <begin position="1"/>
        <end position="21"/>
    </location>
</feature>
<evidence type="ECO:0000313" key="2">
    <source>
        <dbReference type="EMBL" id="MBW71621.1"/>
    </source>
</evidence>
<feature type="chain" id="PRO_5015005695" evidence="1">
    <location>
        <begin position="22"/>
        <end position="94"/>
    </location>
</feature>
<organism evidence="2">
    <name type="scientific">Anopheles darlingi</name>
    <name type="common">Mosquito</name>
    <dbReference type="NCBI Taxonomy" id="43151"/>
    <lineage>
        <taxon>Eukaryota</taxon>
        <taxon>Metazoa</taxon>
        <taxon>Ecdysozoa</taxon>
        <taxon>Arthropoda</taxon>
        <taxon>Hexapoda</taxon>
        <taxon>Insecta</taxon>
        <taxon>Pterygota</taxon>
        <taxon>Neoptera</taxon>
        <taxon>Endopterygota</taxon>
        <taxon>Diptera</taxon>
        <taxon>Nematocera</taxon>
        <taxon>Culicoidea</taxon>
        <taxon>Culicidae</taxon>
        <taxon>Anophelinae</taxon>
        <taxon>Anopheles</taxon>
    </lineage>
</organism>
<proteinExistence type="predicted"/>
<keyword evidence="1" id="KW-0732">Signal</keyword>
<name>A0A2M4D299_ANODA</name>
<dbReference type="EMBL" id="GGFL01007443">
    <property type="protein sequence ID" value="MBW71621.1"/>
    <property type="molecule type" value="Transcribed_RNA"/>
</dbReference>
<protein>
    <submittedName>
        <fullName evidence="2">Putative secreted protein</fullName>
    </submittedName>
</protein>
<accession>A0A2M4D299</accession>
<dbReference type="AlphaFoldDB" id="A0A2M4D299"/>